<evidence type="ECO:0000256" key="1">
    <source>
        <dbReference type="ARBA" id="ARBA00001946"/>
    </source>
</evidence>
<evidence type="ECO:0000256" key="6">
    <source>
        <dbReference type="ARBA" id="ARBA00022723"/>
    </source>
</evidence>
<dbReference type="Pfam" id="PF12643">
    <property type="entry name" value="MazG-like"/>
    <property type="match status" value="1"/>
</dbReference>
<dbReference type="GO" id="GO:0047840">
    <property type="term" value="F:dCTP diphosphatase activity"/>
    <property type="evidence" value="ECO:0007669"/>
    <property type="project" value="UniProtKB-UniRule"/>
</dbReference>
<keyword evidence="7 13" id="KW-0378">Hydrolase</keyword>
<dbReference type="GO" id="GO:0042262">
    <property type="term" value="P:DNA protection"/>
    <property type="evidence" value="ECO:0007669"/>
    <property type="project" value="UniProtKB-UniRule"/>
</dbReference>
<dbReference type="Proteomes" id="UP000515135">
    <property type="component" value="Unplaced"/>
</dbReference>
<dbReference type="RefSeq" id="XP_019641220.1">
    <property type="nucleotide sequence ID" value="XM_019785661.1"/>
</dbReference>
<dbReference type="InterPro" id="IPR052555">
    <property type="entry name" value="dCTP_Pyrophosphatase"/>
</dbReference>
<dbReference type="CDD" id="cd11537">
    <property type="entry name" value="NTP-PPase_RS21-C6_like"/>
    <property type="match status" value="1"/>
</dbReference>
<evidence type="ECO:0000256" key="3">
    <source>
        <dbReference type="ARBA" id="ARBA00011881"/>
    </source>
</evidence>
<accession>A0A6P4ZJ30</accession>
<dbReference type="AlphaFoldDB" id="A0A6P4ZJ30"/>
<keyword evidence="15" id="KW-1185">Reference proteome</keyword>
<dbReference type="GO" id="GO:0006253">
    <property type="term" value="P:dCTP catabolic process"/>
    <property type="evidence" value="ECO:0007669"/>
    <property type="project" value="UniProtKB-UniRule"/>
</dbReference>
<keyword evidence="6 13" id="KW-0479">Metal-binding</keyword>
<dbReference type="GO" id="GO:0042802">
    <property type="term" value="F:identical protein binding"/>
    <property type="evidence" value="ECO:0007669"/>
    <property type="project" value="UniProtKB-ARBA"/>
</dbReference>
<dbReference type="PANTHER" id="PTHR46523:SF1">
    <property type="entry name" value="DCTP PYROPHOSPHATASE 1"/>
    <property type="match status" value="1"/>
</dbReference>
<dbReference type="EC" id="3.6.1.12" evidence="11 13"/>
<dbReference type="KEGG" id="bbel:109482818"/>
<evidence type="ECO:0000256" key="14">
    <source>
        <dbReference type="SAM" id="MobiDB-lite"/>
    </source>
</evidence>
<reference evidence="16" key="1">
    <citation type="submission" date="2025-08" db="UniProtKB">
        <authorList>
            <consortium name="RefSeq"/>
        </authorList>
    </citation>
    <scope>IDENTIFICATION</scope>
    <source>
        <tissue evidence="16">Gonad</tissue>
    </source>
</reference>
<name>A0A6P4ZJ30_BRABE</name>
<evidence type="ECO:0000256" key="4">
    <source>
        <dbReference type="ARBA" id="ARBA00022490"/>
    </source>
</evidence>
<proteinExistence type="predicted"/>
<dbReference type="InterPro" id="IPR025984">
    <property type="entry name" value="DCTPP"/>
</dbReference>
<evidence type="ECO:0000313" key="15">
    <source>
        <dbReference type="Proteomes" id="UP000515135"/>
    </source>
</evidence>
<comment type="subcellular location">
    <subcellularLocation>
        <location evidence="2 13">Cytoplasm</location>
        <location evidence="2 13">Cytosol</location>
    </subcellularLocation>
</comment>
<dbReference type="OrthoDB" id="411123at2759"/>
<feature type="region of interest" description="Disordered" evidence="14">
    <location>
        <begin position="1"/>
        <end position="36"/>
    </location>
</feature>
<dbReference type="GeneID" id="109482818"/>
<comment type="subunit">
    <text evidence="3 13">Homotetramer.</text>
</comment>
<evidence type="ECO:0000256" key="2">
    <source>
        <dbReference type="ARBA" id="ARBA00004514"/>
    </source>
</evidence>
<dbReference type="PANTHER" id="PTHR46523">
    <property type="entry name" value="DCTP PYROPHOSPHATASE 1"/>
    <property type="match status" value="1"/>
</dbReference>
<protein>
    <recommendedName>
        <fullName evidence="12 13">dCTP pyrophosphatase 1</fullName>
        <ecNumber evidence="11 13">3.6.1.12</ecNumber>
    </recommendedName>
</protein>
<dbReference type="GO" id="GO:0000287">
    <property type="term" value="F:magnesium ion binding"/>
    <property type="evidence" value="ECO:0007669"/>
    <property type="project" value="UniProtKB-UniRule"/>
</dbReference>
<comment type="cofactor">
    <cofactor evidence="1 13">
        <name>Mg(2+)</name>
        <dbReference type="ChEBI" id="CHEBI:18420"/>
    </cofactor>
</comment>
<evidence type="ECO:0000256" key="12">
    <source>
        <dbReference type="ARBA" id="ARBA00070266"/>
    </source>
</evidence>
<evidence type="ECO:0000256" key="10">
    <source>
        <dbReference type="ARBA" id="ARBA00058235"/>
    </source>
</evidence>
<evidence type="ECO:0000256" key="8">
    <source>
        <dbReference type="ARBA" id="ARBA00022842"/>
    </source>
</evidence>
<dbReference type="Gene3D" id="1.10.287.1080">
    <property type="entry name" value="MazG-like"/>
    <property type="match status" value="1"/>
</dbReference>
<comment type="function">
    <text evidence="10 13">Hydrolyzes deoxynucleoside triphosphates (dNTPs) to the corresponding nucleoside monophosphates. Has a strong preference for dCTP and its analogs including 5-iodo-dCTP and 5-methyl-dCTP for which it may even have a higher efficiency. May protect DNA or RNA against the incorporation of these genotoxic nucleotide analogs through their catabolism.</text>
</comment>
<evidence type="ECO:0000256" key="9">
    <source>
        <dbReference type="ARBA" id="ARBA00050236"/>
    </source>
</evidence>
<organism evidence="15 16">
    <name type="scientific">Branchiostoma belcheri</name>
    <name type="common">Amphioxus</name>
    <dbReference type="NCBI Taxonomy" id="7741"/>
    <lineage>
        <taxon>Eukaryota</taxon>
        <taxon>Metazoa</taxon>
        <taxon>Chordata</taxon>
        <taxon>Cephalochordata</taxon>
        <taxon>Leptocardii</taxon>
        <taxon>Amphioxiformes</taxon>
        <taxon>Branchiostomatidae</taxon>
        <taxon>Branchiostoma</taxon>
    </lineage>
</organism>
<dbReference type="FunFam" id="1.10.287.1080:FF:000004">
    <property type="entry name" value="dCTP pyrophosphatase 1"/>
    <property type="match status" value="1"/>
</dbReference>
<keyword evidence="5" id="KW-0597">Phosphoprotein</keyword>
<dbReference type="SUPFAM" id="SSF101386">
    <property type="entry name" value="all-alpha NTP pyrophosphatases"/>
    <property type="match status" value="1"/>
</dbReference>
<keyword evidence="8 13" id="KW-0460">Magnesium</keyword>
<evidence type="ECO:0000256" key="7">
    <source>
        <dbReference type="ARBA" id="ARBA00022801"/>
    </source>
</evidence>
<evidence type="ECO:0000256" key="13">
    <source>
        <dbReference type="PIRNR" id="PIRNR029826"/>
    </source>
</evidence>
<gene>
    <name evidence="16" type="primary">LOC109482818</name>
</gene>
<evidence type="ECO:0000256" key="5">
    <source>
        <dbReference type="ARBA" id="ARBA00022553"/>
    </source>
</evidence>
<keyword evidence="4 13" id="KW-0963">Cytoplasm</keyword>
<comment type="catalytic activity">
    <reaction evidence="9 13">
        <text>dCTP + H2O = dCMP + diphosphate + H(+)</text>
        <dbReference type="Rhea" id="RHEA:22636"/>
        <dbReference type="ChEBI" id="CHEBI:15377"/>
        <dbReference type="ChEBI" id="CHEBI:15378"/>
        <dbReference type="ChEBI" id="CHEBI:33019"/>
        <dbReference type="ChEBI" id="CHEBI:57566"/>
        <dbReference type="ChEBI" id="CHEBI:61481"/>
        <dbReference type="EC" id="3.6.1.12"/>
    </reaction>
</comment>
<evidence type="ECO:0000256" key="11">
    <source>
        <dbReference type="ARBA" id="ARBA00066457"/>
    </source>
</evidence>
<sequence>MMAQQLNSPPLKRQRADRDGQDEPDSSEGFRFSQEPTLDQIRAMQNQFSRERNWDQFHTPRNLLLAMTGEVGEVAELFQWRGEVEEGLPDWSEKDKKHLSQELSDVLIYLVRLAEKCHVDLPAAAVDKIKLNKLKYPAHQVYGSSKKYTEYNTPEKNSS</sequence>
<evidence type="ECO:0000313" key="16">
    <source>
        <dbReference type="RefSeq" id="XP_019641220.1"/>
    </source>
</evidence>
<dbReference type="GO" id="GO:0005829">
    <property type="term" value="C:cytosol"/>
    <property type="evidence" value="ECO:0007669"/>
    <property type="project" value="UniProtKB-SubCell"/>
</dbReference>